<dbReference type="EMBL" id="JAEPBG010000015">
    <property type="protein sequence ID" value="MBK4737818.1"/>
    <property type="molecule type" value="Genomic_DNA"/>
</dbReference>
<evidence type="ECO:0008006" key="5">
    <source>
        <dbReference type="Google" id="ProtNLM"/>
    </source>
</evidence>
<dbReference type="RefSeq" id="WP_200596416.1">
    <property type="nucleotide sequence ID" value="NZ_JAEPBG010000015.1"/>
</dbReference>
<evidence type="ECO:0000313" key="4">
    <source>
        <dbReference type="Proteomes" id="UP000622890"/>
    </source>
</evidence>
<organism evidence="3 4">
    <name type="scientific">Noviherbaspirillum pedocola</name>
    <dbReference type="NCBI Taxonomy" id="2801341"/>
    <lineage>
        <taxon>Bacteria</taxon>
        <taxon>Pseudomonadati</taxon>
        <taxon>Pseudomonadota</taxon>
        <taxon>Betaproteobacteria</taxon>
        <taxon>Burkholderiales</taxon>
        <taxon>Oxalobacteraceae</taxon>
        <taxon>Noviherbaspirillum</taxon>
    </lineage>
</organism>
<feature type="signal peptide" evidence="2">
    <location>
        <begin position="1"/>
        <end position="21"/>
    </location>
</feature>
<proteinExistence type="predicted"/>
<dbReference type="AlphaFoldDB" id="A0A934W998"/>
<name>A0A934W998_9BURK</name>
<evidence type="ECO:0000313" key="3">
    <source>
        <dbReference type="EMBL" id="MBK4737818.1"/>
    </source>
</evidence>
<comment type="caution">
    <text evidence="3">The sequence shown here is derived from an EMBL/GenBank/DDBJ whole genome shotgun (WGS) entry which is preliminary data.</text>
</comment>
<protein>
    <recommendedName>
        <fullName evidence="5">Conjugal transfer protein TraN</fullName>
    </recommendedName>
</protein>
<gene>
    <name evidence="3" type="ORF">JJB74_24625</name>
</gene>
<evidence type="ECO:0000256" key="1">
    <source>
        <dbReference type="SAM" id="MobiDB-lite"/>
    </source>
</evidence>
<keyword evidence="2" id="KW-0732">Signal</keyword>
<feature type="region of interest" description="Disordered" evidence="1">
    <location>
        <begin position="42"/>
        <end position="70"/>
    </location>
</feature>
<keyword evidence="4" id="KW-1185">Reference proteome</keyword>
<reference evidence="3" key="1">
    <citation type="submission" date="2021-01" db="EMBL/GenBank/DDBJ databases">
        <title>Genome sequence of strain Noviherbaspirillum sp. DKR-6.</title>
        <authorList>
            <person name="Chaudhary D.K."/>
        </authorList>
    </citation>
    <scope>NUCLEOTIDE SEQUENCE</scope>
    <source>
        <strain evidence="3">DKR-6</strain>
    </source>
</reference>
<sequence length="397" mass="42924">MRKLHIAVAVLSACMAAGSHAGKPVFDPAKLTSSHDQGINFGKSTVNSSAANASPAKAQDTPYYNPNPKQGAGFSSTDIFGIGVSRINGCKTEAKGTDQMANQECEAVNFLAKNPDNRKRFQLPSNDPAILAGRDAINKAKLDTLSDNGCVMKTTTTPDEHRIESCNEYNPVANNDCIMGRQVVVDDYSNYQCDQTLNAYEYPKCNKSPYFNTVMTPSCTVGSEISVSQHSATLNSDPCIGGDSLTVKYVCSPTDAPTLHVQIAEAERYDGGNYDGYQPANYYQDVSFSNCHATLRGNTTCNNGNCTGNYYADIFYGPPPTYYTCADGSGAYYDSDSNIYYCQSPDGSRYSPNISYGDQRGTYSGTLTVQASYQTYSKSVQYAGTTNTCQTLEARAQ</sequence>
<dbReference type="Proteomes" id="UP000622890">
    <property type="component" value="Unassembled WGS sequence"/>
</dbReference>
<accession>A0A934W998</accession>
<feature type="chain" id="PRO_5037519947" description="Conjugal transfer protein TraN" evidence="2">
    <location>
        <begin position="22"/>
        <end position="397"/>
    </location>
</feature>
<evidence type="ECO:0000256" key="2">
    <source>
        <dbReference type="SAM" id="SignalP"/>
    </source>
</evidence>